<gene>
    <name evidence="1" type="ORF">NIES593_04645</name>
</gene>
<sequence length="190" mass="21454">MSSVIPEVSDFSLVGQLLGFIIKDSYKIKYLRIAFADREYWVKPAKEIREQILETIVPGSWVEVRGMRQQSRKTGKVKLKANSVKPVKIDNNTSIPVSVSESPPLSKASILVCQKSSCWKRGGRAICQVLEESLRDRGLADKVQIKLTGCLKQCKQGPNLVMMPDKARYCQVRPERIPELLEEHFASSYS</sequence>
<dbReference type="RefSeq" id="WP_073598467.1">
    <property type="nucleotide sequence ID" value="NZ_MRCB01000003.1"/>
</dbReference>
<organism evidence="1 2">
    <name type="scientific">Hydrococcus rivularis NIES-593</name>
    <dbReference type="NCBI Taxonomy" id="1921803"/>
    <lineage>
        <taxon>Bacteria</taxon>
        <taxon>Bacillati</taxon>
        <taxon>Cyanobacteriota</taxon>
        <taxon>Cyanophyceae</taxon>
        <taxon>Pleurocapsales</taxon>
        <taxon>Hydrococcaceae</taxon>
        <taxon>Hydrococcus</taxon>
    </lineage>
</organism>
<dbReference type="CDD" id="cd02980">
    <property type="entry name" value="TRX_Fd_family"/>
    <property type="match status" value="1"/>
</dbReference>
<keyword evidence="2" id="KW-1185">Reference proteome</keyword>
<dbReference type="STRING" id="1921803.NIES593_04645"/>
<dbReference type="EMBL" id="MRCB01000003">
    <property type="protein sequence ID" value="OKH25625.1"/>
    <property type="molecule type" value="Genomic_DNA"/>
</dbReference>
<evidence type="ECO:0000313" key="1">
    <source>
        <dbReference type="EMBL" id="OKH25625.1"/>
    </source>
</evidence>
<dbReference type="SUPFAM" id="SSF52833">
    <property type="entry name" value="Thioredoxin-like"/>
    <property type="match status" value="1"/>
</dbReference>
<evidence type="ECO:0000313" key="2">
    <source>
        <dbReference type="Proteomes" id="UP000186868"/>
    </source>
</evidence>
<proteinExistence type="predicted"/>
<dbReference type="Gene3D" id="3.40.30.10">
    <property type="entry name" value="Glutaredoxin"/>
    <property type="match status" value="1"/>
</dbReference>
<name>A0A1U7HQ24_9CYAN</name>
<reference evidence="1 2" key="1">
    <citation type="submission" date="2016-11" db="EMBL/GenBank/DDBJ databases">
        <title>Draft Genome Sequences of Nine Cyanobacterial Strains from Diverse Habitats.</title>
        <authorList>
            <person name="Zhu T."/>
            <person name="Hou S."/>
            <person name="Lu X."/>
            <person name="Hess W.R."/>
        </authorList>
    </citation>
    <scope>NUCLEOTIDE SEQUENCE [LARGE SCALE GENOMIC DNA]</scope>
    <source>
        <strain evidence="1 2">NIES-593</strain>
    </source>
</reference>
<dbReference type="InterPro" id="IPR036249">
    <property type="entry name" value="Thioredoxin-like_sf"/>
</dbReference>
<accession>A0A1U7HQ24</accession>
<dbReference type="OrthoDB" id="465045at2"/>
<dbReference type="AlphaFoldDB" id="A0A1U7HQ24"/>
<protein>
    <submittedName>
        <fullName evidence="1">(Fe-S)-binding protein</fullName>
    </submittedName>
</protein>
<comment type="caution">
    <text evidence="1">The sequence shown here is derived from an EMBL/GenBank/DDBJ whole genome shotgun (WGS) entry which is preliminary data.</text>
</comment>
<dbReference type="Pfam" id="PF01257">
    <property type="entry name" value="2Fe-2S_thioredx"/>
    <property type="match status" value="1"/>
</dbReference>
<dbReference type="Proteomes" id="UP000186868">
    <property type="component" value="Unassembled WGS sequence"/>
</dbReference>